<accession>A0ACC1WV65</accession>
<evidence type="ECO:0000313" key="2">
    <source>
        <dbReference type="Proteomes" id="UP001164539"/>
    </source>
</evidence>
<gene>
    <name evidence="1" type="ORF">OWV82_022829</name>
</gene>
<proteinExistence type="predicted"/>
<name>A0ACC1WV65_MELAZ</name>
<evidence type="ECO:0000313" key="1">
    <source>
        <dbReference type="EMBL" id="KAJ4702842.1"/>
    </source>
</evidence>
<protein>
    <submittedName>
        <fullName evidence="1">Uncharacterized protein</fullName>
    </submittedName>
</protein>
<sequence>MSLACPQSKVSLASTVLPALVAKVVIVVAASLFASFAKAIVIRHQPVHVAKQTRYYCHLELALVTTSSPPLACHEPGCITWQNHSHCHSLLAKDSLKDSNK</sequence>
<organism evidence="1 2">
    <name type="scientific">Melia azedarach</name>
    <name type="common">Chinaberry tree</name>
    <dbReference type="NCBI Taxonomy" id="155640"/>
    <lineage>
        <taxon>Eukaryota</taxon>
        <taxon>Viridiplantae</taxon>
        <taxon>Streptophyta</taxon>
        <taxon>Embryophyta</taxon>
        <taxon>Tracheophyta</taxon>
        <taxon>Spermatophyta</taxon>
        <taxon>Magnoliopsida</taxon>
        <taxon>eudicotyledons</taxon>
        <taxon>Gunneridae</taxon>
        <taxon>Pentapetalae</taxon>
        <taxon>rosids</taxon>
        <taxon>malvids</taxon>
        <taxon>Sapindales</taxon>
        <taxon>Meliaceae</taxon>
        <taxon>Melia</taxon>
    </lineage>
</organism>
<dbReference type="Proteomes" id="UP001164539">
    <property type="component" value="Chromosome 13"/>
</dbReference>
<comment type="caution">
    <text evidence="1">The sequence shown here is derived from an EMBL/GenBank/DDBJ whole genome shotgun (WGS) entry which is preliminary data.</text>
</comment>
<keyword evidence="2" id="KW-1185">Reference proteome</keyword>
<reference evidence="1 2" key="1">
    <citation type="journal article" date="2023" name="Science">
        <title>Complex scaffold remodeling in plant triterpene biosynthesis.</title>
        <authorList>
            <person name="De La Pena R."/>
            <person name="Hodgson H."/>
            <person name="Liu J.C."/>
            <person name="Stephenson M.J."/>
            <person name="Martin A.C."/>
            <person name="Owen C."/>
            <person name="Harkess A."/>
            <person name="Leebens-Mack J."/>
            <person name="Jimenez L.E."/>
            <person name="Osbourn A."/>
            <person name="Sattely E.S."/>
        </authorList>
    </citation>
    <scope>NUCLEOTIDE SEQUENCE [LARGE SCALE GENOMIC DNA]</scope>
    <source>
        <strain evidence="2">cv. JPN11</strain>
        <tissue evidence="1">Leaf</tissue>
    </source>
</reference>
<dbReference type="EMBL" id="CM051406">
    <property type="protein sequence ID" value="KAJ4702842.1"/>
    <property type="molecule type" value="Genomic_DNA"/>
</dbReference>